<keyword evidence="2" id="KW-0378">Hydrolase</keyword>
<dbReference type="AlphaFoldDB" id="A0AAW5F2Y3"/>
<sequence length="256" mass="28679">MTLCDSHAHIGSSKELEERRIKGVRSLLCADNPREAVKLYGLASRPEYKNIIIPTYGLHPWYAGQYSLSEMLSYFSECPVIGEIGMDSVWCNVPLAVQEKVFTEQLAVAAQLDKPVILHTKGQEQRIASLIAGYPNTYLVHWYSDPVFPKSFLELDCYFSIGPDVWWNPAVRNLAAALPADRILIETDGMGAVKWAYEEAPENLRTHPAKAASLSVPASLSFTLQQIAEIRQALPEAVGEQLRQNFLNCFRLSPNR</sequence>
<dbReference type="RefSeq" id="WP_003507848.1">
    <property type="nucleotide sequence ID" value="NZ_CABHNX010000024.1"/>
</dbReference>
<feature type="binding site" evidence="1">
    <location>
        <position position="9"/>
    </location>
    <ligand>
        <name>a divalent metal cation</name>
        <dbReference type="ChEBI" id="CHEBI:60240"/>
        <label>1</label>
    </ligand>
</feature>
<feature type="binding site" evidence="1">
    <location>
        <position position="141"/>
    </location>
    <ligand>
        <name>a divalent metal cation</name>
        <dbReference type="ChEBI" id="CHEBI:60240"/>
        <label>2</label>
    </ligand>
</feature>
<feature type="binding site" evidence="1">
    <location>
        <position position="7"/>
    </location>
    <ligand>
        <name>a divalent metal cation</name>
        <dbReference type="ChEBI" id="CHEBI:60240"/>
        <label>1</label>
    </ligand>
</feature>
<proteinExistence type="predicted"/>
<dbReference type="Proteomes" id="UP001203136">
    <property type="component" value="Unassembled WGS sequence"/>
</dbReference>
<dbReference type="InterPro" id="IPR001130">
    <property type="entry name" value="TatD-like"/>
</dbReference>
<dbReference type="PIRSF" id="PIRSF005902">
    <property type="entry name" value="DNase_TatD"/>
    <property type="match status" value="1"/>
</dbReference>
<dbReference type="SUPFAM" id="SSF51556">
    <property type="entry name" value="Metallo-dependent hydrolases"/>
    <property type="match status" value="1"/>
</dbReference>
<dbReference type="GO" id="GO:0016788">
    <property type="term" value="F:hydrolase activity, acting on ester bonds"/>
    <property type="evidence" value="ECO:0007669"/>
    <property type="project" value="InterPro"/>
</dbReference>
<organism evidence="2 3">
    <name type="scientific">Clostridium symbiosum</name>
    <name type="common">Bacteroides symbiosus</name>
    <dbReference type="NCBI Taxonomy" id="1512"/>
    <lineage>
        <taxon>Bacteria</taxon>
        <taxon>Bacillati</taxon>
        <taxon>Bacillota</taxon>
        <taxon>Clostridia</taxon>
        <taxon>Lachnospirales</taxon>
        <taxon>Lachnospiraceae</taxon>
        <taxon>Otoolea</taxon>
    </lineage>
</organism>
<protein>
    <submittedName>
        <fullName evidence="2">TatD family hydrolase</fullName>
    </submittedName>
</protein>
<dbReference type="PANTHER" id="PTHR46124:SF2">
    <property type="entry name" value="D-AMINOACYL-TRNA DEACYLASE"/>
    <property type="match status" value="1"/>
</dbReference>
<evidence type="ECO:0000313" key="2">
    <source>
        <dbReference type="EMBL" id="MCK0086377.1"/>
    </source>
</evidence>
<feature type="binding site" evidence="1">
    <location>
        <position position="188"/>
    </location>
    <ligand>
        <name>a divalent metal cation</name>
        <dbReference type="ChEBI" id="CHEBI:60240"/>
        <label>1</label>
    </ligand>
</feature>
<evidence type="ECO:0000313" key="3">
    <source>
        <dbReference type="Proteomes" id="UP001203136"/>
    </source>
</evidence>
<evidence type="ECO:0000256" key="1">
    <source>
        <dbReference type="PIRSR" id="PIRSR005902-1"/>
    </source>
</evidence>
<feature type="binding site" evidence="1">
    <location>
        <position position="83"/>
    </location>
    <ligand>
        <name>a divalent metal cation</name>
        <dbReference type="ChEBI" id="CHEBI:60240"/>
        <label>1</label>
    </ligand>
</feature>
<gene>
    <name evidence="2" type="ORF">K5I21_10960</name>
</gene>
<accession>A0AAW5F2Y3</accession>
<dbReference type="GO" id="GO:0046872">
    <property type="term" value="F:metal ion binding"/>
    <property type="evidence" value="ECO:0007669"/>
    <property type="project" value="UniProtKB-KW"/>
</dbReference>
<reference evidence="2" key="1">
    <citation type="journal article" date="2022" name="Cell Host Microbe">
        <title>Colonization of the live biotherapeutic product VE303 and modulation of the microbiota and metabolites in healthy volunteers.</title>
        <authorList>
            <person name="Dsouza M."/>
            <person name="Menon R."/>
            <person name="Crossette E."/>
            <person name="Bhattarai S.K."/>
            <person name="Schneider J."/>
            <person name="Kim Y.G."/>
            <person name="Reddy S."/>
            <person name="Caballero S."/>
            <person name="Felix C."/>
            <person name="Cornacchione L."/>
            <person name="Hendrickson J."/>
            <person name="Watson A.R."/>
            <person name="Minot S.S."/>
            <person name="Greenfield N."/>
            <person name="Schopf L."/>
            <person name="Szabady R."/>
            <person name="Patarroyo J."/>
            <person name="Smith W."/>
            <person name="Harrison P."/>
            <person name="Kuijper E.J."/>
            <person name="Kelly C.P."/>
            <person name="Olle B."/>
            <person name="Bobilev D."/>
            <person name="Silber J.L."/>
            <person name="Bucci V."/>
            <person name="Roberts B."/>
            <person name="Faith J."/>
            <person name="Norman J.M."/>
        </authorList>
    </citation>
    <scope>NUCLEOTIDE SEQUENCE</scope>
    <source>
        <strain evidence="2">VE303-04</strain>
    </source>
</reference>
<dbReference type="InterPro" id="IPR032466">
    <property type="entry name" value="Metal_Hydrolase"/>
</dbReference>
<feature type="binding site" evidence="1">
    <location>
        <position position="119"/>
    </location>
    <ligand>
        <name>a divalent metal cation</name>
        <dbReference type="ChEBI" id="CHEBI:60240"/>
        <label>2</label>
    </ligand>
</feature>
<dbReference type="Gene3D" id="3.20.20.140">
    <property type="entry name" value="Metal-dependent hydrolases"/>
    <property type="match status" value="1"/>
</dbReference>
<comment type="caution">
    <text evidence="2">The sequence shown here is derived from an EMBL/GenBank/DDBJ whole genome shotgun (WGS) entry which is preliminary data.</text>
</comment>
<keyword evidence="1" id="KW-0479">Metal-binding</keyword>
<dbReference type="EMBL" id="JAINVB010000001">
    <property type="protein sequence ID" value="MCK0086377.1"/>
    <property type="molecule type" value="Genomic_DNA"/>
</dbReference>
<dbReference type="PANTHER" id="PTHR46124">
    <property type="entry name" value="D-AMINOACYL-TRNA DEACYLASE"/>
    <property type="match status" value="1"/>
</dbReference>
<dbReference type="Pfam" id="PF01026">
    <property type="entry name" value="TatD_DNase"/>
    <property type="match status" value="1"/>
</dbReference>
<name>A0AAW5F2Y3_CLOSY</name>